<dbReference type="Proteomes" id="UP000199569">
    <property type="component" value="Unassembled WGS sequence"/>
</dbReference>
<accession>A0A1G5EN71</accession>
<keyword evidence="1" id="KW-0732">Signal</keyword>
<dbReference type="EMBL" id="FMVJ01000003">
    <property type="protein sequence ID" value="SCY28374.1"/>
    <property type="molecule type" value="Genomic_DNA"/>
</dbReference>
<feature type="signal peptide" evidence="1">
    <location>
        <begin position="1"/>
        <end position="25"/>
    </location>
</feature>
<dbReference type="AlphaFoldDB" id="A0A1G5EN71"/>
<name>A0A1G5EN71_9HYPH</name>
<organism evidence="2 3">
    <name type="scientific">Microvirga guangxiensis</name>
    <dbReference type="NCBI Taxonomy" id="549386"/>
    <lineage>
        <taxon>Bacteria</taxon>
        <taxon>Pseudomonadati</taxon>
        <taxon>Pseudomonadota</taxon>
        <taxon>Alphaproteobacteria</taxon>
        <taxon>Hyphomicrobiales</taxon>
        <taxon>Methylobacteriaceae</taxon>
        <taxon>Microvirga</taxon>
    </lineage>
</organism>
<evidence type="ECO:0008006" key="4">
    <source>
        <dbReference type="Google" id="ProtNLM"/>
    </source>
</evidence>
<dbReference type="OrthoDB" id="8021159at2"/>
<evidence type="ECO:0000256" key="1">
    <source>
        <dbReference type="SAM" id="SignalP"/>
    </source>
</evidence>
<gene>
    <name evidence="2" type="ORF">SAMN02927923_01048</name>
</gene>
<reference evidence="2 3" key="1">
    <citation type="submission" date="2016-10" db="EMBL/GenBank/DDBJ databases">
        <authorList>
            <person name="de Groot N.N."/>
        </authorList>
    </citation>
    <scope>NUCLEOTIDE SEQUENCE [LARGE SCALE GENOMIC DNA]</scope>
    <source>
        <strain evidence="2 3">CGMCC 1.7666</strain>
    </source>
</reference>
<feature type="chain" id="PRO_5011769243" description="Secreted protein" evidence="1">
    <location>
        <begin position="26"/>
        <end position="125"/>
    </location>
</feature>
<dbReference type="STRING" id="549386.SAMN02927923_01048"/>
<keyword evidence="3" id="KW-1185">Reference proteome</keyword>
<dbReference type="Gene3D" id="2.60.40.3440">
    <property type="match status" value="1"/>
</dbReference>
<evidence type="ECO:0000313" key="2">
    <source>
        <dbReference type="EMBL" id="SCY28374.1"/>
    </source>
</evidence>
<dbReference type="RefSeq" id="WP_091131202.1">
    <property type="nucleotide sequence ID" value="NZ_FMVJ01000003.1"/>
</dbReference>
<protein>
    <recommendedName>
        <fullName evidence="4">Secreted protein</fullName>
    </recommendedName>
</protein>
<proteinExistence type="predicted"/>
<evidence type="ECO:0000313" key="3">
    <source>
        <dbReference type="Proteomes" id="UP000199569"/>
    </source>
</evidence>
<sequence length="125" mass="12913">MTSNIKTFAFASFIALTGMASQADASCSGAPVPIPGYSADIEGPLTVKAGTGCAFGLNGIEGAISEVKITQMPRVGKAGVQNMSAYYIAKPGYKGSDEFTYVFIGTDAHGGPMRISVKRQVTVVP</sequence>